<dbReference type="Gene3D" id="1.10.10.10">
    <property type="entry name" value="Winged helix-like DNA-binding domain superfamily/Winged helix DNA-binding domain"/>
    <property type="match status" value="1"/>
</dbReference>
<dbReference type="SUPFAM" id="SSF88659">
    <property type="entry name" value="Sigma3 and sigma4 domains of RNA polymerase sigma factors"/>
    <property type="match status" value="1"/>
</dbReference>
<protein>
    <submittedName>
        <fullName evidence="3">Sigma-70 family RNA polymerase sigma factor</fullName>
    </submittedName>
</protein>
<comment type="caution">
    <text evidence="3">The sequence shown here is derived from an EMBL/GenBank/DDBJ whole genome shotgun (WGS) entry which is preliminary data.</text>
</comment>
<dbReference type="Pfam" id="PF08281">
    <property type="entry name" value="Sigma70_r4_2"/>
    <property type="match status" value="1"/>
</dbReference>
<dbReference type="NCBIfam" id="TIGR02937">
    <property type="entry name" value="sigma70-ECF"/>
    <property type="match status" value="1"/>
</dbReference>
<dbReference type="InterPro" id="IPR013249">
    <property type="entry name" value="RNA_pol_sigma70_r4_t2"/>
</dbReference>
<evidence type="ECO:0000313" key="4">
    <source>
        <dbReference type="Proteomes" id="UP000403352"/>
    </source>
</evidence>
<proteinExistence type="predicted"/>
<feature type="domain" description="RNA polymerase sigma factor 70 region 4 type 2" evidence="2">
    <location>
        <begin position="122"/>
        <end position="173"/>
    </location>
</feature>
<evidence type="ECO:0000313" key="3">
    <source>
        <dbReference type="EMBL" id="EAD1186122.1"/>
    </source>
</evidence>
<dbReference type="CDD" id="cd06171">
    <property type="entry name" value="Sigma70_r4"/>
    <property type="match status" value="1"/>
</dbReference>
<organism evidence="3 4">
    <name type="scientific">Listeria monocytogenes</name>
    <dbReference type="NCBI Taxonomy" id="1639"/>
    <lineage>
        <taxon>Bacteria</taxon>
        <taxon>Bacillati</taxon>
        <taxon>Bacillota</taxon>
        <taxon>Bacilli</taxon>
        <taxon>Bacillales</taxon>
        <taxon>Listeriaceae</taxon>
        <taxon>Listeria</taxon>
    </lineage>
</organism>
<dbReference type="InterPro" id="IPR036388">
    <property type="entry name" value="WH-like_DNA-bd_sf"/>
</dbReference>
<dbReference type="InterPro" id="IPR013324">
    <property type="entry name" value="RNA_pol_sigma_r3/r4-like"/>
</dbReference>
<dbReference type="Proteomes" id="UP000403352">
    <property type="component" value="Unassembled WGS sequence"/>
</dbReference>
<dbReference type="GO" id="GO:0003677">
    <property type="term" value="F:DNA binding"/>
    <property type="evidence" value="ECO:0007669"/>
    <property type="project" value="InterPro"/>
</dbReference>
<feature type="coiled-coil region" evidence="1">
    <location>
        <begin position="29"/>
        <end position="56"/>
    </location>
</feature>
<evidence type="ECO:0000256" key="1">
    <source>
        <dbReference type="SAM" id="Coils"/>
    </source>
</evidence>
<reference evidence="3 4" key="1">
    <citation type="submission" date="2018-06" db="EMBL/GenBank/DDBJ databases">
        <authorList>
            <consortium name="GenomeTrakr: Next Generation Sequencing Network for Food Pathogen Tracability"/>
        </authorList>
    </citation>
    <scope>NUCLEOTIDE SEQUENCE [LARGE SCALE GENOMIC DNA]</scope>
    <source>
        <strain evidence="3 4">FDA00008584</strain>
    </source>
</reference>
<gene>
    <name evidence="3" type="ORF">QD52_13625</name>
</gene>
<dbReference type="InterPro" id="IPR014284">
    <property type="entry name" value="RNA_pol_sigma-70_dom"/>
</dbReference>
<keyword evidence="1" id="KW-0175">Coiled coil</keyword>
<dbReference type="AlphaFoldDB" id="A0A823DIP4"/>
<sequence length="190" mass="22459">MNSLVEKIEGRHYRSILLWRPFLFAKKGAVAVEKLISEYKQGLKELKQAEVREEEKAIVNSMISDMRYAIEWMQTARMPGNKRAIERRAAYQKEISVDPLEMQKFVYHEEEVQSTINSWEEEKIVTCLSILSESQRECFYLHYGKMYSWQQIAEMMGVSKSTIQIHITRANKKIKQYLANKPIVQEIIYD</sequence>
<dbReference type="NCBIfam" id="NF005385">
    <property type="entry name" value="PRK06930.1"/>
    <property type="match status" value="1"/>
</dbReference>
<accession>A0A823DIP4</accession>
<evidence type="ECO:0000259" key="2">
    <source>
        <dbReference type="Pfam" id="PF08281"/>
    </source>
</evidence>
<name>A0A823DIP4_LISMN</name>
<dbReference type="EMBL" id="AAALRN010000007">
    <property type="protein sequence ID" value="EAD1186122.1"/>
    <property type="molecule type" value="Genomic_DNA"/>
</dbReference>
<dbReference type="GO" id="GO:0006352">
    <property type="term" value="P:DNA-templated transcription initiation"/>
    <property type="evidence" value="ECO:0007669"/>
    <property type="project" value="InterPro"/>
</dbReference>
<dbReference type="GO" id="GO:0016987">
    <property type="term" value="F:sigma factor activity"/>
    <property type="evidence" value="ECO:0007669"/>
    <property type="project" value="InterPro"/>
</dbReference>